<dbReference type="CDD" id="cd18026">
    <property type="entry name" value="DEXHc_POLQ-like"/>
    <property type="match status" value="1"/>
</dbReference>
<protein>
    <recommendedName>
        <fullName evidence="15">DNA polymerase theta</fullName>
        <ecNumber evidence="4">2.7.7.7</ecNumber>
    </recommendedName>
</protein>
<dbReference type="InterPro" id="IPR048960">
    <property type="entry name" value="POLQ-like_helical"/>
</dbReference>
<dbReference type="Gene3D" id="1.10.150.20">
    <property type="entry name" value="5' to 3' exonuclease, C-terminal subdomain"/>
    <property type="match status" value="1"/>
</dbReference>
<dbReference type="Pfam" id="PF20470">
    <property type="entry name" value="HTH_61"/>
    <property type="match status" value="1"/>
</dbReference>
<dbReference type="GO" id="GO:0005634">
    <property type="term" value="C:nucleus"/>
    <property type="evidence" value="ECO:0007669"/>
    <property type="project" value="UniProtKB-SubCell"/>
</dbReference>
<comment type="subcellular location">
    <subcellularLocation>
        <location evidence="2">Nucleus</location>
    </subcellularLocation>
</comment>
<dbReference type="PROSITE" id="PS51194">
    <property type="entry name" value="HELICASE_CTER"/>
    <property type="match status" value="1"/>
</dbReference>
<evidence type="ECO:0000256" key="11">
    <source>
        <dbReference type="ARBA" id="ARBA00022932"/>
    </source>
</evidence>
<dbReference type="FunFam" id="1.10.150.20:FF:000070">
    <property type="entry name" value="DNA polymerase I, putative"/>
    <property type="match status" value="1"/>
</dbReference>
<dbReference type="InterPro" id="IPR011545">
    <property type="entry name" value="DEAD/DEAH_box_helicase_dom"/>
</dbReference>
<dbReference type="Proteomes" id="UP000008820">
    <property type="component" value="Chromosome 2"/>
</dbReference>
<evidence type="ECO:0000313" key="17">
    <source>
        <dbReference type="EnsemblMetazoa" id="AAEL005888-PA"/>
    </source>
</evidence>
<keyword evidence="6" id="KW-0548">Nucleotidyltransferase</keyword>
<dbReference type="GO" id="GO:0003887">
    <property type="term" value="F:DNA-directed DNA polymerase activity"/>
    <property type="evidence" value="ECO:0007669"/>
    <property type="project" value="UniProtKB-KW"/>
</dbReference>
<dbReference type="InterPro" id="IPR014001">
    <property type="entry name" value="Helicase_ATP-bd"/>
</dbReference>
<evidence type="ECO:0000256" key="3">
    <source>
        <dbReference type="ARBA" id="ARBA00007705"/>
    </source>
</evidence>
<keyword evidence="9" id="KW-0378">Hydrolase</keyword>
<dbReference type="SMART" id="SM00482">
    <property type="entry name" value="POLAc"/>
    <property type="match status" value="1"/>
</dbReference>
<keyword evidence="13" id="KW-0539">Nucleus</keyword>
<keyword evidence="18" id="KW-1185">Reference proteome</keyword>
<evidence type="ECO:0000256" key="14">
    <source>
        <dbReference type="ARBA" id="ARBA00049244"/>
    </source>
</evidence>
<dbReference type="Gene3D" id="1.20.1060.10">
    <property type="entry name" value="Taq DNA Polymerase, Chain T, domain 4"/>
    <property type="match status" value="1"/>
</dbReference>
<dbReference type="Pfam" id="PF21099">
    <property type="entry name" value="POLQ_helical"/>
    <property type="match status" value="1"/>
</dbReference>
<dbReference type="SUPFAM" id="SSF158702">
    <property type="entry name" value="Sec63 N-terminal domain-like"/>
    <property type="match status" value="1"/>
</dbReference>
<dbReference type="SMART" id="SM00487">
    <property type="entry name" value="DEXDc"/>
    <property type="match status" value="1"/>
</dbReference>
<dbReference type="InterPro" id="IPR043502">
    <property type="entry name" value="DNA/RNA_pol_sf"/>
</dbReference>
<feature type="region of interest" description="Disordered" evidence="16">
    <location>
        <begin position="1"/>
        <end position="119"/>
    </location>
</feature>
<dbReference type="GO" id="GO:0016787">
    <property type="term" value="F:hydrolase activity"/>
    <property type="evidence" value="ECO:0007669"/>
    <property type="project" value="UniProtKB-KW"/>
</dbReference>
<dbReference type="PANTHER" id="PTHR10133:SF62">
    <property type="entry name" value="DNA POLYMERASE THETA"/>
    <property type="match status" value="1"/>
</dbReference>
<dbReference type="Pfam" id="PF00476">
    <property type="entry name" value="DNA_pol_A"/>
    <property type="match status" value="1"/>
</dbReference>
<dbReference type="InterPro" id="IPR036390">
    <property type="entry name" value="WH_DNA-bd_sf"/>
</dbReference>
<evidence type="ECO:0000256" key="16">
    <source>
        <dbReference type="SAM" id="MobiDB-lite"/>
    </source>
</evidence>
<dbReference type="Gene3D" id="3.30.70.370">
    <property type="match status" value="1"/>
</dbReference>
<keyword evidence="10" id="KW-0067">ATP-binding</keyword>
<dbReference type="PROSITE" id="PS51192">
    <property type="entry name" value="HELICASE_ATP_BIND_1"/>
    <property type="match status" value="1"/>
</dbReference>
<dbReference type="SUPFAM" id="SSF46785">
    <property type="entry name" value="Winged helix' DNA-binding domain"/>
    <property type="match status" value="1"/>
</dbReference>
<dbReference type="GO" id="GO:0006261">
    <property type="term" value="P:DNA-templated DNA replication"/>
    <property type="evidence" value="ECO:0007669"/>
    <property type="project" value="InterPro"/>
</dbReference>
<evidence type="ECO:0000256" key="12">
    <source>
        <dbReference type="ARBA" id="ARBA00023204"/>
    </source>
</evidence>
<dbReference type="SMART" id="SM00490">
    <property type="entry name" value="HELICc"/>
    <property type="match status" value="1"/>
</dbReference>
<dbReference type="InterPro" id="IPR001098">
    <property type="entry name" value="DNA-dir_DNA_pol_A_palm_dom"/>
</dbReference>
<evidence type="ECO:0000256" key="10">
    <source>
        <dbReference type="ARBA" id="ARBA00022840"/>
    </source>
</evidence>
<comment type="cofactor">
    <cofactor evidence="1">
        <name>Mg(2+)</name>
        <dbReference type="ChEBI" id="CHEBI:18420"/>
    </cofactor>
</comment>
<evidence type="ECO:0000256" key="4">
    <source>
        <dbReference type="ARBA" id="ARBA00012417"/>
    </source>
</evidence>
<dbReference type="Pfam" id="PF00271">
    <property type="entry name" value="Helicase_C"/>
    <property type="match status" value="1"/>
</dbReference>
<evidence type="ECO:0000256" key="6">
    <source>
        <dbReference type="ARBA" id="ARBA00022695"/>
    </source>
</evidence>
<accession>A0A1S4FBV6</accession>
<dbReference type="SUPFAM" id="SSF56672">
    <property type="entry name" value="DNA/RNA polymerases"/>
    <property type="match status" value="1"/>
</dbReference>
<dbReference type="OrthoDB" id="275278at2759"/>
<dbReference type="EC" id="2.7.7.7" evidence="4"/>
<keyword evidence="5" id="KW-0808">Transferase</keyword>
<comment type="similarity">
    <text evidence="3">Belongs to the DNA polymerase type-A family.</text>
</comment>
<dbReference type="CDD" id="cd18795">
    <property type="entry name" value="SF2_C_Ski2"/>
    <property type="match status" value="1"/>
</dbReference>
<evidence type="ECO:0000256" key="5">
    <source>
        <dbReference type="ARBA" id="ARBA00022679"/>
    </source>
</evidence>
<dbReference type="InterPro" id="IPR036397">
    <property type="entry name" value="RNaseH_sf"/>
</dbReference>
<keyword evidence="8" id="KW-0227">DNA damage</keyword>
<dbReference type="InterPro" id="IPR001650">
    <property type="entry name" value="Helicase_C-like"/>
</dbReference>
<evidence type="ECO:0000256" key="15">
    <source>
        <dbReference type="ARBA" id="ARBA00074669"/>
    </source>
</evidence>
<proteinExistence type="inferred from homology"/>
<feature type="compositionally biased region" description="Basic and acidic residues" evidence="16">
    <location>
        <begin position="87"/>
        <end position="97"/>
    </location>
</feature>
<dbReference type="VEuPathDB" id="VectorBase:AAEL005888"/>
<evidence type="ECO:0000256" key="7">
    <source>
        <dbReference type="ARBA" id="ARBA00022741"/>
    </source>
</evidence>
<dbReference type="PRINTS" id="PR00868">
    <property type="entry name" value="DNAPOLI"/>
</dbReference>
<dbReference type="Pfam" id="PF00270">
    <property type="entry name" value="DEAD"/>
    <property type="match status" value="1"/>
</dbReference>
<dbReference type="GO" id="GO:0097681">
    <property type="term" value="P:double-strand break repair via alternative nonhomologous end joining"/>
    <property type="evidence" value="ECO:0007669"/>
    <property type="project" value="TreeGrafter"/>
</dbReference>
<evidence type="ECO:0000256" key="8">
    <source>
        <dbReference type="ARBA" id="ARBA00022763"/>
    </source>
</evidence>
<evidence type="ECO:0000256" key="13">
    <source>
        <dbReference type="ARBA" id="ARBA00023242"/>
    </source>
</evidence>
<dbReference type="InterPro" id="IPR046931">
    <property type="entry name" value="HTH_61"/>
</dbReference>
<reference evidence="17" key="2">
    <citation type="submission" date="2020-05" db="UniProtKB">
        <authorList>
            <consortium name="EnsemblMetazoa"/>
        </authorList>
    </citation>
    <scope>IDENTIFICATION</scope>
    <source>
        <strain evidence="17">LVP_AGWG</strain>
    </source>
</reference>
<feature type="region of interest" description="Disordered" evidence="16">
    <location>
        <begin position="192"/>
        <end position="213"/>
    </location>
</feature>
<dbReference type="FunFam" id="3.40.50.300:FF:000813">
    <property type="entry name" value="helicase POLQ-like isoform X1"/>
    <property type="match status" value="1"/>
</dbReference>
<dbReference type="PANTHER" id="PTHR10133">
    <property type="entry name" value="DNA POLYMERASE I"/>
    <property type="match status" value="1"/>
</dbReference>
<dbReference type="Gene3D" id="1.10.3380.20">
    <property type="match status" value="1"/>
</dbReference>
<dbReference type="CDD" id="cd08638">
    <property type="entry name" value="DNA_pol_A_theta"/>
    <property type="match status" value="1"/>
</dbReference>
<organism evidence="17 18">
    <name type="scientific">Aedes aegypti</name>
    <name type="common">Yellowfever mosquito</name>
    <name type="synonym">Culex aegypti</name>
    <dbReference type="NCBI Taxonomy" id="7159"/>
    <lineage>
        <taxon>Eukaryota</taxon>
        <taxon>Metazoa</taxon>
        <taxon>Ecdysozoa</taxon>
        <taxon>Arthropoda</taxon>
        <taxon>Hexapoda</taxon>
        <taxon>Insecta</taxon>
        <taxon>Pterygota</taxon>
        <taxon>Neoptera</taxon>
        <taxon>Endopterygota</taxon>
        <taxon>Diptera</taxon>
        <taxon>Nematocera</taxon>
        <taxon>Culicoidea</taxon>
        <taxon>Culicidae</taxon>
        <taxon>Culicinae</taxon>
        <taxon>Aedini</taxon>
        <taxon>Aedes</taxon>
        <taxon>Stegomyia</taxon>
    </lineage>
</organism>
<comment type="catalytic activity">
    <reaction evidence="14">
        <text>DNA(n) + a 2'-deoxyribonucleoside 5'-triphosphate = DNA(n+1) + diphosphate</text>
        <dbReference type="Rhea" id="RHEA:22508"/>
        <dbReference type="Rhea" id="RHEA-COMP:17339"/>
        <dbReference type="Rhea" id="RHEA-COMP:17340"/>
        <dbReference type="ChEBI" id="CHEBI:33019"/>
        <dbReference type="ChEBI" id="CHEBI:61560"/>
        <dbReference type="ChEBI" id="CHEBI:173112"/>
        <dbReference type="EC" id="2.7.7.7"/>
    </reaction>
</comment>
<dbReference type="InterPro" id="IPR027417">
    <property type="entry name" value="P-loop_NTPase"/>
</dbReference>
<evidence type="ECO:0000256" key="1">
    <source>
        <dbReference type="ARBA" id="ARBA00001946"/>
    </source>
</evidence>
<evidence type="ECO:0000313" key="18">
    <source>
        <dbReference type="Proteomes" id="UP000008820"/>
    </source>
</evidence>
<evidence type="ECO:0000256" key="2">
    <source>
        <dbReference type="ARBA" id="ARBA00004123"/>
    </source>
</evidence>
<dbReference type="InterPro" id="IPR002298">
    <property type="entry name" value="DNA_polymerase_A"/>
</dbReference>
<dbReference type="GO" id="GO:0003677">
    <property type="term" value="F:DNA binding"/>
    <property type="evidence" value="ECO:0007669"/>
    <property type="project" value="InterPro"/>
</dbReference>
<dbReference type="Gene3D" id="3.30.420.10">
    <property type="entry name" value="Ribonuclease H-like superfamily/Ribonuclease H"/>
    <property type="match status" value="1"/>
</dbReference>
<reference evidence="17 18" key="1">
    <citation type="submission" date="2017-06" db="EMBL/GenBank/DDBJ databases">
        <title>Aedes aegypti genome working group (AGWG) sequencing and assembly.</title>
        <authorList>
            <consortium name="Aedes aegypti Genome Working Group (AGWG)"/>
            <person name="Matthews B.J."/>
        </authorList>
    </citation>
    <scope>NUCLEOTIDE SEQUENCE [LARGE SCALE GENOMIC DNA]</scope>
    <source>
        <strain evidence="17 18">LVP_AGWG</strain>
    </source>
</reference>
<evidence type="ECO:0000256" key="9">
    <source>
        <dbReference type="ARBA" id="ARBA00022801"/>
    </source>
</evidence>
<dbReference type="SUPFAM" id="SSF52540">
    <property type="entry name" value="P-loop containing nucleoside triphosphate hydrolases"/>
    <property type="match status" value="1"/>
</dbReference>
<dbReference type="InParanoid" id="A0A1S4FBV6"/>
<dbReference type="EnsemblMetazoa" id="AAEL005888-RA">
    <property type="protein sequence ID" value="AAEL005888-PA"/>
    <property type="gene ID" value="AAEL005888"/>
</dbReference>
<gene>
    <name evidence="17" type="primary">5567128</name>
</gene>
<keyword evidence="11" id="KW-0239">DNA-directed DNA polymerase</keyword>
<sequence length="1987" mass="223201">MAEFSQSMFLGENTLDRIEKQATNKQRNKPEQLSTPPPSTSGAANRRTIRSSQAVKRHSSDEQGLEVIEESPTNNATRFGGSGGDVTRQKSVRERLKTIGTQSRSSRSRKAFRRNKSDSVVSKVGAAVLQSSKARSESRDHLDMIDSELLKSDVCFNGLSGVPVEEVEAKGAQKTEINISKLLESDLSFEVPKLTGQHNGQRSPPDAKVSRRSDEFEDMFGNTDFSVDLHPRSQSLVNSYRDSKPYDNMFEQSAFTLEVPEEPKAAEPQMTSHFREAAEDEELREFSELQESLRVDPNDSDLQISSERLEIPLSIENVTFAHLPSVKGLELEQQEMDKFVSNRIEQSRSSMVQVPTKPQSGSLSKTLSMTQSHTFPSQIPSKPSTANTRPEPPSNGSMSLDSSKNLRLVSNWGLPDPIAKAYARKGITELFQWQADCLSNAKVILECANLVYSAPTSGGKTLVSEFLVAKTVVERKRKAIVILPFVAVAREKMFYLQEILSPAGIRVEGFFGGHNPPGGFDSVDVAVCTIEKANSIVNRLLEQRKLGDVGLLVVDEIHLISDSSRGYILELLLTKIRFASERLGERIQVVGMSATLPNMELLVEWLGAEQFRTDYRPIELKEMVKLGTCVFDNQKKLLRKLDPDPFQEIMRDQDNVAQLCLETILEGCSVIVFCPSKDRCEQLALHLAEFIYRTLKSEGNLGERLRQEIHRDKLEEALGLLKNCPTGLDAVLGKTARYGCVYHHAGLTADERDIIESSFKSGNLRIIVATSTLSSGVNLPARRVIIRTPMFGGSVMNSLTYRQMIGRAGRKGRDILGESILMCDGQSSKAAWELVKTELKPIASCLDGDGYSHLKRAILEIIASGVASSTADLESFVNCTLFSCEKKCRFSFTIDSLEQNHRHVAWSKKGKSDTNHEERDRIDPIANCVRFLLEYEFIRMQTNVESGETLLVSTPLGNACLSASMAPRDGFLLFSELQKSRQCFVLESELHAIYLVTPYSVSYQWQNISWVDFLERWENMDAAMRRVGELIGIRDAFLVKGLRGKIGEADHESLMTHKRFYTALALKRLVDEEPLSVVAQQFQCSRGLLQSLQQVASTFAGIVTAFCTSLNWNLLAMIITQFRERLYFGVQPDLLDLMRIASLNGQRARLLFNAGVTGLLELANSDPLKIEQILYNCMSFETEQQRKGEEEFETRRRLNQRNLYVTGRAGLTVQEAAHLLVTEARQYIQLEMGVRNPDWEENSGSKEANESLPMEKVDSENLFTPVQAVVQIKTKETSASERRQQMPSVVSFEVSDLDSNREIEQLHNSLIMNFSHVLSDDKVPSQQLGGGKYESLNVVDLCVDARLFEKFAAILDQSDSVSVSFAISQFDRSKSVIGGNLLINQQVKTNQDEIVRNYPFLFDNFYLSGAAFTFPEVGGDDSDNVVYYVNLRKSGAVKCDQKISMVGRLLERENVTVDMYDAKEQLKAIYRSGLLSLEQEVITSLRDPKVACWLLQAEEKVIPLQAMVQQYCPELTSLCQMAGRCPGSTGPGSNYMSTIDAKIRCTVESFLVSHLIRAQIAQFDQLDRTQEMLPTFVQREMPIHGALARMELVGFPADANKLAHLIERLKTAQERISERVRTLNGGRRLNFASTSEVAAALKVPRERNGRVKTCRQVLEKIDSPLATLVIAYRKIESNLSRTIEPLYRAIRDGKRIYGNSYCFTSTGRISMHEPNLQTVVKDFRVEIDPGQVEVFSCRSTFACSGPDRILLSADFCQLELCVLTHLSQDRKLLAVMNGGKDVFRGIAAKWNRIEDEALVSDELRNYTKAIVYGVIYGMGAKSMAAELNVDEDMARTLMEQFHSTYPEIRRYADKVIQVTRERGYIETLTGRRRYLPAIHSTDMKKRSEAERQAVCTTVQGSAADILKNAILRMMRNLRKYRQTLRLGQVELVLHMHDELIFEVPRDQSRKVAKILKSSMENCAKLSLPLRVKVKMGASWGEMQETQV</sequence>
<dbReference type="FunCoup" id="A0A1S4FBV6">
    <property type="interactions" value="835"/>
</dbReference>
<dbReference type="GO" id="GO:0005524">
    <property type="term" value="F:ATP binding"/>
    <property type="evidence" value="ECO:0007669"/>
    <property type="project" value="UniProtKB-KW"/>
</dbReference>
<name>A0A1S4FBV6_AEDAE</name>
<dbReference type="FunFam" id="1.10.3380.20:FF:000001">
    <property type="entry name" value="DNA polymerase theta"/>
    <property type="match status" value="1"/>
</dbReference>
<keyword evidence="12" id="KW-0234">DNA repair</keyword>
<dbReference type="Gene3D" id="3.40.50.300">
    <property type="entry name" value="P-loop containing nucleotide triphosphate hydrolases"/>
    <property type="match status" value="2"/>
</dbReference>
<feature type="region of interest" description="Disordered" evidence="16">
    <location>
        <begin position="346"/>
        <end position="402"/>
    </location>
</feature>
<keyword evidence="7" id="KW-0547">Nucleotide-binding</keyword>